<reference evidence="2 3" key="1">
    <citation type="submission" date="2019-08" db="EMBL/GenBank/DDBJ databases">
        <title>Draft genome sequences of two oriental melons (Cucumis melo L. var makuwa).</title>
        <authorList>
            <person name="Kwon S.-Y."/>
        </authorList>
    </citation>
    <scope>NUCLEOTIDE SEQUENCE [LARGE SCALE GENOMIC DNA]</scope>
    <source>
        <strain evidence="3">cv. Chang Bougi</strain>
        <tissue evidence="2">Leaf</tissue>
    </source>
</reference>
<accession>A0A5D3DU30</accession>
<dbReference type="EMBL" id="SSTD01003354">
    <property type="protein sequence ID" value="TYK26825.1"/>
    <property type="molecule type" value="Genomic_DNA"/>
</dbReference>
<evidence type="ECO:0000313" key="3">
    <source>
        <dbReference type="Proteomes" id="UP000321947"/>
    </source>
</evidence>
<feature type="region of interest" description="Disordered" evidence="1">
    <location>
        <begin position="29"/>
        <end position="79"/>
    </location>
</feature>
<gene>
    <name evidence="2" type="ORF">E5676_scaffold260G00140</name>
</gene>
<name>A0A5D3DU30_CUCMM</name>
<dbReference type="Proteomes" id="UP000321947">
    <property type="component" value="Unassembled WGS sequence"/>
</dbReference>
<sequence length="634" mass="71264">MIVDETQIETDETAAVAMEKLLHQLQKPPVIAMGPPSKSATLPSGWKEPHAPHLSPTRRRPSSLQFNRPTPNRGPLSSRSTLLVSRTSMHRRCPCFTRYPLSRPLQYDPLQQSHFHGTGIDQLHNKSRFEVGKSSTRSKPTDLPMYSKNPVAPFPTLSSNYITSFQAPSIDVFVGEKLNDHKYFPGLKRTVRVAMSVLTIPATDSTAFSARCSTHDSEKNNVKLIPICEHYKKKWHTKDQCWKLYGRPLGDQSQSTLHSKSHYAVSKITRELNCKATFLPDSVSFRDLSSRRTIGTAQHRRILYLLDDDTSQYSLPPLGNDGLWPLLMIILVLPGSSLALINPRDCSPKLVWLHPLTKWGCQAKKPSSSGSSNSLMLSTSLPSYLWGDDVLTAAYLINRMSSRVLHLQTPLDCFKESMIGPEDMEEKDSVDETEIRAETGGNETEKVYYLCQVPRGTVRGHSNHTLFTKVSKAGKMAVLIVYVDDVVLSKDDTVEIIQLKKKMVGMSGVVLLIILLNSTINWEIQSMQAPFEEHMEAVNRILRYLKTTPSKGLMFWKTNRRAIKAYTGSDWAESGANVLTKGFLKQSFDPCVRKLGLIFIYIPTERGSKVALFLDEKRSHKKSFCHGSGKYLLG</sequence>
<organism evidence="2 3">
    <name type="scientific">Cucumis melo var. makuwa</name>
    <name type="common">Oriental melon</name>
    <dbReference type="NCBI Taxonomy" id="1194695"/>
    <lineage>
        <taxon>Eukaryota</taxon>
        <taxon>Viridiplantae</taxon>
        <taxon>Streptophyta</taxon>
        <taxon>Embryophyta</taxon>
        <taxon>Tracheophyta</taxon>
        <taxon>Spermatophyta</taxon>
        <taxon>Magnoliopsida</taxon>
        <taxon>eudicotyledons</taxon>
        <taxon>Gunneridae</taxon>
        <taxon>Pentapetalae</taxon>
        <taxon>rosids</taxon>
        <taxon>fabids</taxon>
        <taxon>Cucurbitales</taxon>
        <taxon>Cucurbitaceae</taxon>
        <taxon>Benincaseae</taxon>
        <taxon>Cucumis</taxon>
    </lineage>
</organism>
<evidence type="ECO:0000313" key="2">
    <source>
        <dbReference type="EMBL" id="TYK26825.1"/>
    </source>
</evidence>
<evidence type="ECO:0000256" key="1">
    <source>
        <dbReference type="SAM" id="MobiDB-lite"/>
    </source>
</evidence>
<protein>
    <submittedName>
        <fullName evidence="2">Putative mitochondrial protein</fullName>
    </submittedName>
</protein>
<comment type="caution">
    <text evidence="2">The sequence shown here is derived from an EMBL/GenBank/DDBJ whole genome shotgun (WGS) entry which is preliminary data.</text>
</comment>
<proteinExistence type="predicted"/>
<dbReference type="AlphaFoldDB" id="A0A5D3DU30"/>